<keyword evidence="4" id="KW-1185">Reference proteome</keyword>
<evidence type="ECO:0000256" key="1">
    <source>
        <dbReference type="ARBA" id="ARBA00006817"/>
    </source>
</evidence>
<dbReference type="Pfam" id="PF08327">
    <property type="entry name" value="AHSA1"/>
    <property type="match status" value="1"/>
</dbReference>
<feature type="domain" description="Activator of Hsp90 ATPase homologue 1/2-like C-terminal" evidence="2">
    <location>
        <begin position="15"/>
        <end position="133"/>
    </location>
</feature>
<dbReference type="SUPFAM" id="SSF55961">
    <property type="entry name" value="Bet v1-like"/>
    <property type="match status" value="1"/>
</dbReference>
<gene>
    <name evidence="3" type="ORF">K1718_11695</name>
</gene>
<evidence type="ECO:0000259" key="2">
    <source>
        <dbReference type="Pfam" id="PF08327"/>
    </source>
</evidence>
<evidence type="ECO:0000313" key="3">
    <source>
        <dbReference type="EMBL" id="WFE91993.1"/>
    </source>
</evidence>
<accession>A0ABY8F907</accession>
<dbReference type="RefSeq" id="WP_265684522.1">
    <property type="nucleotide sequence ID" value="NZ_CP120863.1"/>
</dbReference>
<dbReference type="Proteomes" id="UP001209803">
    <property type="component" value="Chromosome"/>
</dbReference>
<dbReference type="EMBL" id="CP120863">
    <property type="protein sequence ID" value="WFE91993.1"/>
    <property type="molecule type" value="Genomic_DNA"/>
</dbReference>
<evidence type="ECO:0000313" key="4">
    <source>
        <dbReference type="Proteomes" id="UP001209803"/>
    </source>
</evidence>
<dbReference type="InterPro" id="IPR013538">
    <property type="entry name" value="ASHA1/2-like_C"/>
</dbReference>
<organism evidence="3 4">
    <name type="scientific">Roseibium porphyridii</name>
    <dbReference type="NCBI Taxonomy" id="2866279"/>
    <lineage>
        <taxon>Bacteria</taxon>
        <taxon>Pseudomonadati</taxon>
        <taxon>Pseudomonadota</taxon>
        <taxon>Alphaproteobacteria</taxon>
        <taxon>Hyphomicrobiales</taxon>
        <taxon>Stappiaceae</taxon>
        <taxon>Roseibium</taxon>
    </lineage>
</organism>
<dbReference type="Gene3D" id="3.30.530.20">
    <property type="match status" value="1"/>
</dbReference>
<comment type="similarity">
    <text evidence="1">Belongs to the AHA1 family.</text>
</comment>
<dbReference type="CDD" id="cd07814">
    <property type="entry name" value="SRPBCC_CalC_Aha1-like"/>
    <property type="match status" value="1"/>
</dbReference>
<name>A0ABY8F907_9HYPH</name>
<sequence length="138" mass="16006">MSQILNLNLEEFYPHPLERVWQALTDPAAISEWLMPCDFQPVVGHKFTIRGNATENWRGFTHCEVLTLEAPTLMEWLWESTDVEEPTRVSFELQSFQGGTKLSLRHTGTTTRKDIESLSSGWPQKLRQLKELLFNLEC</sequence>
<reference evidence="3 4" key="1">
    <citation type="submission" date="2023-03" db="EMBL/GenBank/DDBJ databases">
        <title>Roseibium porphyridii sp. nov. and Roseibium rhodosorbium sp. nov. isolated from marine algae, Porphyridium cruentum and Rhodosorus marinus, respectively.</title>
        <authorList>
            <person name="Lee M.W."/>
            <person name="Choi B.J."/>
            <person name="Lee J.K."/>
            <person name="Choi D.G."/>
            <person name="Baek J.H."/>
            <person name="Bayburt H."/>
            <person name="Kim J.M."/>
            <person name="Han D.M."/>
            <person name="Kim K.H."/>
            <person name="Jeon C.O."/>
        </authorList>
    </citation>
    <scope>NUCLEOTIDE SEQUENCE [LARGE SCALE GENOMIC DNA]</scope>
    <source>
        <strain evidence="3 4">KMA01</strain>
    </source>
</reference>
<dbReference type="InterPro" id="IPR023393">
    <property type="entry name" value="START-like_dom_sf"/>
</dbReference>
<proteinExistence type="inferred from homology"/>
<protein>
    <submittedName>
        <fullName evidence="3">SRPBCC domain-containing protein</fullName>
    </submittedName>
</protein>